<evidence type="ECO:0000256" key="1">
    <source>
        <dbReference type="ARBA" id="ARBA00004651"/>
    </source>
</evidence>
<dbReference type="Proteomes" id="UP000318297">
    <property type="component" value="Unassembled WGS sequence"/>
</dbReference>
<dbReference type="PANTHER" id="PTHR23513:SF6">
    <property type="entry name" value="MAJOR FACILITATOR SUPERFAMILY ASSOCIATED DOMAIN-CONTAINING PROTEIN"/>
    <property type="match status" value="1"/>
</dbReference>
<keyword evidence="9" id="KW-1185">Reference proteome</keyword>
<feature type="transmembrane region" description="Helical" evidence="6">
    <location>
        <begin position="51"/>
        <end position="71"/>
    </location>
</feature>
<sequence>MTTTAPDSAAPLRRNRDFQLLMVGNTLNGIGSRMSGLAFPLLTLWLTHSPVLVGVVGASVVGGMVLMGIPAGALVDRWNRKTTMIWSALVAAASYGTVVLAYDAGHLFVIHLVVAGVIVGAAEAIFGPADTAATKSVVPPADLATAMSAVQGRQGVTGLVGPPLGGVLFAISRALPILADVASYVLAAIAAALIRTPLPATHEGEHAEPMMSAMRAGFRHVWRNEVLRPTVVIASGLNFAANGFMIVLIIVLQRRHVAPGLIGGTETAMAVAMIVGSILSGWLLRRMRAGLVSLLGMTVLGLGLTAVAGVHSLVLIMLVLGLTWLMLPAVNAGFLTYVMLITPDSMQGRVQSALMTMVMSTTPLAPVAGGALVQLIGGEATMAVFGGLVLACALLALTVRPLREMPLLSEVTPAGAAVEPALP</sequence>
<dbReference type="SUPFAM" id="SSF103473">
    <property type="entry name" value="MFS general substrate transporter"/>
    <property type="match status" value="1"/>
</dbReference>
<feature type="transmembrane region" description="Helical" evidence="6">
    <location>
        <begin position="316"/>
        <end position="341"/>
    </location>
</feature>
<evidence type="ECO:0000259" key="7">
    <source>
        <dbReference type="PROSITE" id="PS50850"/>
    </source>
</evidence>
<dbReference type="CDD" id="cd06173">
    <property type="entry name" value="MFS_MefA_like"/>
    <property type="match status" value="1"/>
</dbReference>
<feature type="transmembrane region" description="Helical" evidence="6">
    <location>
        <begin position="291"/>
        <end position="310"/>
    </location>
</feature>
<keyword evidence="4 6" id="KW-1133">Transmembrane helix</keyword>
<evidence type="ECO:0000256" key="4">
    <source>
        <dbReference type="ARBA" id="ARBA00022989"/>
    </source>
</evidence>
<feature type="transmembrane region" description="Helical" evidence="6">
    <location>
        <begin position="258"/>
        <end position="284"/>
    </location>
</feature>
<dbReference type="GO" id="GO:0022857">
    <property type="term" value="F:transmembrane transporter activity"/>
    <property type="evidence" value="ECO:0007669"/>
    <property type="project" value="InterPro"/>
</dbReference>
<feature type="transmembrane region" description="Helical" evidence="6">
    <location>
        <begin position="231"/>
        <end position="252"/>
    </location>
</feature>
<accession>A0A561E8Z6</accession>
<dbReference type="AlphaFoldDB" id="A0A561E8Z6"/>
<dbReference type="PANTHER" id="PTHR23513">
    <property type="entry name" value="INTEGRAL MEMBRANE EFFLUX PROTEIN-RELATED"/>
    <property type="match status" value="1"/>
</dbReference>
<dbReference type="Gene3D" id="1.20.1250.20">
    <property type="entry name" value="MFS general substrate transporter like domains"/>
    <property type="match status" value="1"/>
</dbReference>
<feature type="transmembrane region" description="Helical" evidence="6">
    <location>
        <begin position="108"/>
        <end position="126"/>
    </location>
</feature>
<feature type="transmembrane region" description="Helical" evidence="6">
    <location>
        <begin position="20"/>
        <end position="45"/>
    </location>
</feature>
<evidence type="ECO:0000256" key="6">
    <source>
        <dbReference type="SAM" id="Phobius"/>
    </source>
</evidence>
<dbReference type="GO" id="GO:0005886">
    <property type="term" value="C:plasma membrane"/>
    <property type="evidence" value="ECO:0007669"/>
    <property type="project" value="UniProtKB-SubCell"/>
</dbReference>
<feature type="transmembrane region" description="Helical" evidence="6">
    <location>
        <begin position="382"/>
        <end position="399"/>
    </location>
</feature>
<reference evidence="8 9" key="1">
    <citation type="submission" date="2019-06" db="EMBL/GenBank/DDBJ databases">
        <title>Sequencing the genomes of 1000 actinobacteria strains.</title>
        <authorList>
            <person name="Klenk H.-P."/>
        </authorList>
    </citation>
    <scope>NUCLEOTIDE SEQUENCE [LARGE SCALE GENOMIC DNA]</scope>
    <source>
        <strain evidence="8 9">DSM 19560</strain>
    </source>
</reference>
<protein>
    <submittedName>
        <fullName evidence="8">Putative MFS family arabinose efflux permease</fullName>
    </submittedName>
</protein>
<organism evidence="8 9">
    <name type="scientific">Rudaeicoccus suwonensis</name>
    <dbReference type="NCBI Taxonomy" id="657409"/>
    <lineage>
        <taxon>Bacteria</taxon>
        <taxon>Bacillati</taxon>
        <taxon>Actinomycetota</taxon>
        <taxon>Actinomycetes</taxon>
        <taxon>Micrococcales</taxon>
        <taxon>Dermacoccaceae</taxon>
        <taxon>Rudaeicoccus</taxon>
    </lineage>
</organism>
<dbReference type="EMBL" id="VIVQ01000001">
    <property type="protein sequence ID" value="TWE12079.1"/>
    <property type="molecule type" value="Genomic_DNA"/>
</dbReference>
<dbReference type="PROSITE" id="PS50850">
    <property type="entry name" value="MFS"/>
    <property type="match status" value="1"/>
</dbReference>
<dbReference type="Pfam" id="PF07690">
    <property type="entry name" value="MFS_1"/>
    <property type="match status" value="1"/>
</dbReference>
<evidence type="ECO:0000313" key="8">
    <source>
        <dbReference type="EMBL" id="TWE12079.1"/>
    </source>
</evidence>
<keyword evidence="3 6" id="KW-0812">Transmembrane</keyword>
<comment type="caution">
    <text evidence="8">The sequence shown here is derived from an EMBL/GenBank/DDBJ whole genome shotgun (WGS) entry which is preliminary data.</text>
</comment>
<proteinExistence type="predicted"/>
<dbReference type="InterPro" id="IPR020846">
    <property type="entry name" value="MFS_dom"/>
</dbReference>
<dbReference type="OrthoDB" id="145388at2"/>
<evidence type="ECO:0000256" key="3">
    <source>
        <dbReference type="ARBA" id="ARBA00022692"/>
    </source>
</evidence>
<dbReference type="RefSeq" id="WP_145225802.1">
    <property type="nucleotide sequence ID" value="NZ_VIVQ01000001.1"/>
</dbReference>
<evidence type="ECO:0000256" key="5">
    <source>
        <dbReference type="ARBA" id="ARBA00023136"/>
    </source>
</evidence>
<feature type="transmembrane region" description="Helical" evidence="6">
    <location>
        <begin position="83"/>
        <end position="102"/>
    </location>
</feature>
<gene>
    <name evidence="8" type="ORF">BKA23_0875</name>
</gene>
<comment type="subcellular location">
    <subcellularLocation>
        <location evidence="1">Cell membrane</location>
        <topology evidence="1">Multi-pass membrane protein</topology>
    </subcellularLocation>
</comment>
<dbReference type="InterPro" id="IPR011701">
    <property type="entry name" value="MFS"/>
</dbReference>
<name>A0A561E8Z6_9MICO</name>
<keyword evidence="2" id="KW-1003">Cell membrane</keyword>
<evidence type="ECO:0000256" key="2">
    <source>
        <dbReference type="ARBA" id="ARBA00022475"/>
    </source>
</evidence>
<dbReference type="InterPro" id="IPR036259">
    <property type="entry name" value="MFS_trans_sf"/>
</dbReference>
<feature type="domain" description="Major facilitator superfamily (MFS) profile" evidence="7">
    <location>
        <begin position="17"/>
        <end position="404"/>
    </location>
</feature>
<keyword evidence="5 6" id="KW-0472">Membrane</keyword>
<feature type="transmembrane region" description="Helical" evidence="6">
    <location>
        <begin position="353"/>
        <end position="376"/>
    </location>
</feature>
<evidence type="ECO:0000313" key="9">
    <source>
        <dbReference type="Proteomes" id="UP000318297"/>
    </source>
</evidence>